<dbReference type="Proteomes" id="UP000781958">
    <property type="component" value="Unassembled WGS sequence"/>
</dbReference>
<dbReference type="EMBL" id="JAGINP010000017">
    <property type="protein sequence ID" value="MBP2294710.1"/>
    <property type="molecule type" value="Genomic_DNA"/>
</dbReference>
<evidence type="ECO:0000313" key="2">
    <source>
        <dbReference type="EMBL" id="MBP2294710.1"/>
    </source>
</evidence>
<reference evidence="2 3" key="1">
    <citation type="submission" date="2021-03" db="EMBL/GenBank/DDBJ databases">
        <title>Genomic Encyclopedia of Type Strains, Phase III (KMG-III): the genomes of soil and plant-associated and newly described type strains.</title>
        <authorList>
            <person name="Whitman W."/>
        </authorList>
    </citation>
    <scope>NUCLEOTIDE SEQUENCE [LARGE SCALE GENOMIC DNA]</scope>
    <source>
        <strain evidence="2 3">IMMIB AFH-6</strain>
    </source>
</reference>
<feature type="compositionally biased region" description="Polar residues" evidence="1">
    <location>
        <begin position="133"/>
        <end position="144"/>
    </location>
</feature>
<feature type="compositionally biased region" description="Basic and acidic residues" evidence="1">
    <location>
        <begin position="146"/>
        <end position="158"/>
    </location>
</feature>
<sequence>MLKKPRRSRSNATGRNETVRFIALPHYMLKCPAWRALSPNAKALLIDVWQRHNGANNGEIAYAVREAEGIGISRSSASRAFGELVELGFLKQRKASTFTLKTKEASTWELTAERFGDATPSKDFMRWQPAQRTAVSNPTGNKTQSHQRDPQSHQRDMKQGSATTLPVSVPPAGPSSAVSGSSQSHQRDTYNLPCGDGAEGRGMPAVSVPAPANDDRQLDLERWLDGLRGELRDHVEHAPPGELQRIADRIGLSRPQLANFKSGRRSLAEPTAQALRDLLKAG</sequence>
<accession>A0ABS4SQ87</accession>
<name>A0ABS4SQ87_9PROT</name>
<evidence type="ECO:0000256" key="1">
    <source>
        <dbReference type="SAM" id="MobiDB-lite"/>
    </source>
</evidence>
<proteinExistence type="predicted"/>
<feature type="region of interest" description="Disordered" evidence="1">
    <location>
        <begin position="133"/>
        <end position="212"/>
    </location>
</feature>
<keyword evidence="3" id="KW-1185">Reference proteome</keyword>
<comment type="caution">
    <text evidence="2">The sequence shown here is derived from an EMBL/GenBank/DDBJ whole genome shotgun (WGS) entry which is preliminary data.</text>
</comment>
<gene>
    <name evidence="2" type="ORF">J2851_004500</name>
</gene>
<evidence type="ECO:0008006" key="4">
    <source>
        <dbReference type="Google" id="ProtNLM"/>
    </source>
</evidence>
<dbReference type="RefSeq" id="WP_209768988.1">
    <property type="nucleotide sequence ID" value="NZ_JAGINP010000017.1"/>
</dbReference>
<evidence type="ECO:0000313" key="3">
    <source>
        <dbReference type="Proteomes" id="UP000781958"/>
    </source>
</evidence>
<protein>
    <recommendedName>
        <fullName evidence="4">Helix-turn-helix domain-containing protein</fullName>
    </recommendedName>
</protein>
<organism evidence="2 3">
    <name type="scientific">Azospirillum rugosum</name>
    <dbReference type="NCBI Taxonomy" id="416170"/>
    <lineage>
        <taxon>Bacteria</taxon>
        <taxon>Pseudomonadati</taxon>
        <taxon>Pseudomonadota</taxon>
        <taxon>Alphaproteobacteria</taxon>
        <taxon>Rhodospirillales</taxon>
        <taxon>Azospirillaceae</taxon>
        <taxon>Azospirillum</taxon>
    </lineage>
</organism>